<keyword evidence="3" id="KW-1185">Reference proteome</keyword>
<sequence length="81" mass="8911">MRLLYLFMFPCVSHSLPTFANIWVLDRPEVLDVCGLALRGPREAQGPTSMPQCVIGTCLSMSDRFPKSSPLYSSSLVSTST</sequence>
<evidence type="ECO:0008006" key="4">
    <source>
        <dbReference type="Google" id="ProtNLM"/>
    </source>
</evidence>
<feature type="chain" id="PRO_5022992444" description="Secreted protein" evidence="1">
    <location>
        <begin position="16"/>
        <end position="81"/>
    </location>
</feature>
<organism evidence="2 3">
    <name type="scientific">Lentinus tigrinus ALCF2SS1-6</name>
    <dbReference type="NCBI Taxonomy" id="1328759"/>
    <lineage>
        <taxon>Eukaryota</taxon>
        <taxon>Fungi</taxon>
        <taxon>Dikarya</taxon>
        <taxon>Basidiomycota</taxon>
        <taxon>Agaricomycotina</taxon>
        <taxon>Agaricomycetes</taxon>
        <taxon>Polyporales</taxon>
        <taxon>Polyporaceae</taxon>
        <taxon>Lentinus</taxon>
    </lineage>
</organism>
<evidence type="ECO:0000256" key="1">
    <source>
        <dbReference type="SAM" id="SignalP"/>
    </source>
</evidence>
<keyword evidence="1" id="KW-0732">Signal</keyword>
<evidence type="ECO:0000313" key="2">
    <source>
        <dbReference type="EMBL" id="RPD65377.1"/>
    </source>
</evidence>
<proteinExistence type="predicted"/>
<accession>A0A5C2SQI7</accession>
<dbReference type="EMBL" id="ML122252">
    <property type="protein sequence ID" value="RPD65377.1"/>
    <property type="molecule type" value="Genomic_DNA"/>
</dbReference>
<reference evidence="2" key="1">
    <citation type="journal article" date="2018" name="Genome Biol. Evol.">
        <title>Genomics and development of Lentinus tigrinus, a white-rot wood-decaying mushroom with dimorphic fruiting bodies.</title>
        <authorList>
            <person name="Wu B."/>
            <person name="Xu Z."/>
            <person name="Knudson A."/>
            <person name="Carlson A."/>
            <person name="Chen N."/>
            <person name="Kovaka S."/>
            <person name="LaButti K."/>
            <person name="Lipzen A."/>
            <person name="Pennachio C."/>
            <person name="Riley R."/>
            <person name="Schakwitz W."/>
            <person name="Umezawa K."/>
            <person name="Ohm R.A."/>
            <person name="Grigoriev I.V."/>
            <person name="Nagy L.G."/>
            <person name="Gibbons J."/>
            <person name="Hibbett D."/>
        </authorList>
    </citation>
    <scope>NUCLEOTIDE SEQUENCE [LARGE SCALE GENOMIC DNA]</scope>
    <source>
        <strain evidence="2">ALCF2SS1-6</strain>
    </source>
</reference>
<evidence type="ECO:0000313" key="3">
    <source>
        <dbReference type="Proteomes" id="UP000313359"/>
    </source>
</evidence>
<dbReference type="AlphaFoldDB" id="A0A5C2SQI7"/>
<name>A0A5C2SQI7_9APHY</name>
<gene>
    <name evidence="2" type="ORF">L227DRAFT_570707</name>
</gene>
<protein>
    <recommendedName>
        <fullName evidence="4">Secreted protein</fullName>
    </recommendedName>
</protein>
<feature type="signal peptide" evidence="1">
    <location>
        <begin position="1"/>
        <end position="15"/>
    </location>
</feature>
<dbReference type="Proteomes" id="UP000313359">
    <property type="component" value="Unassembled WGS sequence"/>
</dbReference>